<protein>
    <submittedName>
        <fullName evidence="5">L-seryl-tRNA(Ser) seleniumtransferase/D-glucosaminate-6-phosphate ammonia-lyase</fullName>
    </submittedName>
</protein>
<evidence type="ECO:0000313" key="5">
    <source>
        <dbReference type="EMBL" id="SIS63943.1"/>
    </source>
</evidence>
<evidence type="ECO:0000256" key="3">
    <source>
        <dbReference type="ARBA" id="ARBA00044507"/>
    </source>
</evidence>
<feature type="modified residue" description="N6-(pyridoxal phosphate)lysine" evidence="4">
    <location>
        <position position="211"/>
    </location>
</feature>
<accession>A0A1N7KQQ6</accession>
<comment type="cofactor">
    <cofactor evidence="1 4">
        <name>pyridoxal 5'-phosphate</name>
        <dbReference type="ChEBI" id="CHEBI:597326"/>
    </cofactor>
</comment>
<dbReference type="GO" id="GO:0004125">
    <property type="term" value="F:L-seryl-tRNA(Sec) selenium transferase activity"/>
    <property type="evidence" value="ECO:0007669"/>
    <property type="project" value="TreeGrafter"/>
</dbReference>
<dbReference type="InterPro" id="IPR006337">
    <property type="entry name" value="DgaE-like"/>
</dbReference>
<dbReference type="InterPro" id="IPR015424">
    <property type="entry name" value="PyrdxlP-dep_Trfase"/>
</dbReference>
<dbReference type="InterPro" id="IPR018319">
    <property type="entry name" value="SelA-like"/>
</dbReference>
<organism evidence="5 6">
    <name type="scientific">Kroppenstedtia eburnea</name>
    <dbReference type="NCBI Taxonomy" id="714067"/>
    <lineage>
        <taxon>Bacteria</taxon>
        <taxon>Bacillati</taxon>
        <taxon>Bacillota</taxon>
        <taxon>Bacilli</taxon>
        <taxon>Bacillales</taxon>
        <taxon>Thermoactinomycetaceae</taxon>
        <taxon>Kroppenstedtia</taxon>
    </lineage>
</organism>
<keyword evidence="5" id="KW-0456">Lyase</keyword>
<evidence type="ECO:0000256" key="2">
    <source>
        <dbReference type="ARBA" id="ARBA00022898"/>
    </source>
</evidence>
<evidence type="ECO:0000313" key="6">
    <source>
        <dbReference type="Proteomes" id="UP000186795"/>
    </source>
</evidence>
<dbReference type="Proteomes" id="UP000186795">
    <property type="component" value="Unassembled WGS sequence"/>
</dbReference>
<dbReference type="RefSeq" id="WP_076524143.1">
    <property type="nucleotide sequence ID" value="NZ_CP048103.1"/>
</dbReference>
<dbReference type="SUPFAM" id="SSF53383">
    <property type="entry name" value="PLP-dependent transferases"/>
    <property type="match status" value="1"/>
</dbReference>
<evidence type="ECO:0000256" key="1">
    <source>
        <dbReference type="ARBA" id="ARBA00001933"/>
    </source>
</evidence>
<proteinExistence type="inferred from homology"/>
<dbReference type="Gene3D" id="3.40.640.10">
    <property type="entry name" value="Type I PLP-dependent aspartate aminotransferase-like (Major domain)"/>
    <property type="match status" value="1"/>
</dbReference>
<dbReference type="OrthoDB" id="9787096at2"/>
<dbReference type="PANTHER" id="PTHR32328">
    <property type="entry name" value="L-SERYL-TRNA(SEC) SELENIUM TRANSFERASE"/>
    <property type="match status" value="1"/>
</dbReference>
<sequence>MGIYQDFGLKQIINASGKMTALGASAVHRDIAKALSEGSMDYVDMEELMVAAGKRIATATCAEDGCPTSGAAAGISISVAAVIAGTNLTRIEGLPFSDGLRNEIVIQKGHLVHFNAPITQMIALGGGKAVEVGQVNHVEKSHIVESITEQTAALFYVKSHHTVQKGMQSLETMIAVAREHQLPIIVDAAAEEDLHQYIAMGADLVIYSGGKAIGGPTSGFICGRAPLIKACRAQYQGIGRAMKVGKEAIAGLLTALQRYENKEDSSKEQRERMHWLLEQLKGVRGMEGRMVKDEAGREIYRAQLKIDPQVLGMDTYELIRRLESGNPAIFSRNHDANLGIIHIDPRPLLQGQEELIVKRIREIVEEKDEPAI</sequence>
<dbReference type="PANTHER" id="PTHR32328:SF0">
    <property type="entry name" value="L-SERYL-TRNA(SEC) SELENIUM TRANSFERASE"/>
    <property type="match status" value="1"/>
</dbReference>
<dbReference type="AlphaFoldDB" id="A0A1N7KQQ6"/>
<dbReference type="Pfam" id="PF03841">
    <property type="entry name" value="SelA"/>
    <property type="match status" value="1"/>
</dbReference>
<dbReference type="InterPro" id="IPR015421">
    <property type="entry name" value="PyrdxlP-dep_Trfase_major"/>
</dbReference>
<dbReference type="GO" id="GO:0016829">
    <property type="term" value="F:lyase activity"/>
    <property type="evidence" value="ECO:0007669"/>
    <property type="project" value="UniProtKB-KW"/>
</dbReference>
<dbReference type="EMBL" id="FTOD01000003">
    <property type="protein sequence ID" value="SIS63943.1"/>
    <property type="molecule type" value="Genomic_DNA"/>
</dbReference>
<reference evidence="6" key="1">
    <citation type="submission" date="2017-01" db="EMBL/GenBank/DDBJ databases">
        <authorList>
            <person name="Varghese N."/>
            <person name="Submissions S."/>
        </authorList>
    </citation>
    <scope>NUCLEOTIDE SEQUENCE [LARGE SCALE GENOMIC DNA]</scope>
    <source>
        <strain evidence="6">DSM 45196</strain>
    </source>
</reference>
<gene>
    <name evidence="5" type="ORF">SAMN05421790_103218</name>
</gene>
<keyword evidence="2 4" id="KW-0663">Pyridoxal phosphate</keyword>
<comment type="similarity">
    <text evidence="3">Belongs to the SelA family.</text>
</comment>
<name>A0A1N7KQQ6_9BACL</name>
<keyword evidence="6" id="KW-1185">Reference proteome</keyword>
<keyword evidence="5" id="KW-0808">Transferase</keyword>
<dbReference type="NCBIfam" id="TIGR01437">
    <property type="entry name" value="selA_rel"/>
    <property type="match status" value="1"/>
</dbReference>
<evidence type="ECO:0000256" key="4">
    <source>
        <dbReference type="PIRSR" id="PIRSR618319-50"/>
    </source>
</evidence>